<dbReference type="Proteomes" id="UP000326546">
    <property type="component" value="Chromosome"/>
</dbReference>
<evidence type="ECO:0000313" key="1">
    <source>
        <dbReference type="EMBL" id="QFG68374.1"/>
    </source>
</evidence>
<sequence length="129" mass="13126">MALEPVGHAVHPSGGLLHQAGGHRGAFGALGHLAELVGQAVQALGRTVLLVAGLTGHVAGHLVQQALDLALGLLRDVLCLLHGGLRNLAGTVLDILSDRGGLLLGSVRSAARGVLVERSFTHVFFSLSG</sequence>
<dbReference type="KEGG" id="serw:FY030_06285"/>
<protein>
    <submittedName>
        <fullName evidence="1">Uncharacterized protein</fullName>
    </submittedName>
</protein>
<dbReference type="AlphaFoldDB" id="A0A5J6V500"/>
<dbReference type="EMBL" id="CP044427">
    <property type="protein sequence ID" value="QFG68374.1"/>
    <property type="molecule type" value="Genomic_DNA"/>
</dbReference>
<keyword evidence="2" id="KW-1185">Reference proteome</keyword>
<accession>A0A5J6V500</accession>
<reference evidence="1 2" key="1">
    <citation type="submission" date="2019-09" db="EMBL/GenBank/DDBJ databases">
        <title>Serinicoccus pratensis sp. nov., isolated from meadow soil.</title>
        <authorList>
            <person name="Zhang W."/>
        </authorList>
    </citation>
    <scope>NUCLEOTIDE SEQUENCE [LARGE SCALE GENOMIC DNA]</scope>
    <source>
        <strain evidence="1 2">W204</strain>
    </source>
</reference>
<proteinExistence type="predicted"/>
<name>A0A5J6V500_9MICO</name>
<organism evidence="1 2">
    <name type="scientific">Ornithinimicrobium pratense</name>
    <dbReference type="NCBI Taxonomy" id="2593973"/>
    <lineage>
        <taxon>Bacteria</taxon>
        <taxon>Bacillati</taxon>
        <taxon>Actinomycetota</taxon>
        <taxon>Actinomycetes</taxon>
        <taxon>Micrococcales</taxon>
        <taxon>Ornithinimicrobiaceae</taxon>
        <taxon>Ornithinimicrobium</taxon>
    </lineage>
</organism>
<evidence type="ECO:0000313" key="2">
    <source>
        <dbReference type="Proteomes" id="UP000326546"/>
    </source>
</evidence>
<gene>
    <name evidence="1" type="ORF">FY030_06285</name>
</gene>